<evidence type="ECO:0000256" key="1">
    <source>
        <dbReference type="SAM" id="MobiDB-lite"/>
    </source>
</evidence>
<dbReference type="EMBL" id="VTPC01007232">
    <property type="protein sequence ID" value="KAF2894206.1"/>
    <property type="molecule type" value="Genomic_DNA"/>
</dbReference>
<name>A0A8K0CZE1_IGNLU</name>
<evidence type="ECO:0000313" key="3">
    <source>
        <dbReference type="Proteomes" id="UP000801492"/>
    </source>
</evidence>
<comment type="caution">
    <text evidence="2">The sequence shown here is derived from an EMBL/GenBank/DDBJ whole genome shotgun (WGS) entry which is preliminary data.</text>
</comment>
<sequence>MFQVSEVWPFCKNLSYESSKSSTSSSAKRSKPTGEVTTDATVHYMTRRRLFFELSDRQTVQVSRQVRILEKASETDEQNPSVPVDVVITAKGMQNRSAAATLPKRETKKPKYLMTMNDNDNESDNVKCPVREELAPLIEDNT</sequence>
<evidence type="ECO:0000313" key="2">
    <source>
        <dbReference type="EMBL" id="KAF2894206.1"/>
    </source>
</evidence>
<gene>
    <name evidence="2" type="ORF">ILUMI_11960</name>
</gene>
<feature type="compositionally biased region" description="Low complexity" evidence="1">
    <location>
        <begin position="16"/>
        <end position="27"/>
    </location>
</feature>
<feature type="region of interest" description="Disordered" evidence="1">
    <location>
        <begin position="16"/>
        <end position="40"/>
    </location>
</feature>
<organism evidence="2 3">
    <name type="scientific">Ignelater luminosus</name>
    <name type="common">Cucubano</name>
    <name type="synonym">Pyrophorus luminosus</name>
    <dbReference type="NCBI Taxonomy" id="2038154"/>
    <lineage>
        <taxon>Eukaryota</taxon>
        <taxon>Metazoa</taxon>
        <taxon>Ecdysozoa</taxon>
        <taxon>Arthropoda</taxon>
        <taxon>Hexapoda</taxon>
        <taxon>Insecta</taxon>
        <taxon>Pterygota</taxon>
        <taxon>Neoptera</taxon>
        <taxon>Endopterygota</taxon>
        <taxon>Coleoptera</taxon>
        <taxon>Polyphaga</taxon>
        <taxon>Elateriformia</taxon>
        <taxon>Elateroidea</taxon>
        <taxon>Elateridae</taxon>
        <taxon>Agrypninae</taxon>
        <taxon>Pyrophorini</taxon>
        <taxon>Ignelater</taxon>
    </lineage>
</organism>
<keyword evidence="3" id="KW-1185">Reference proteome</keyword>
<dbReference type="Proteomes" id="UP000801492">
    <property type="component" value="Unassembled WGS sequence"/>
</dbReference>
<accession>A0A8K0CZE1</accession>
<protein>
    <submittedName>
        <fullName evidence="2">Uncharacterized protein</fullName>
    </submittedName>
</protein>
<reference evidence="2" key="1">
    <citation type="submission" date="2019-08" db="EMBL/GenBank/DDBJ databases">
        <title>The genome of the North American firefly Photinus pyralis.</title>
        <authorList>
            <consortium name="Photinus pyralis genome working group"/>
            <person name="Fallon T.R."/>
            <person name="Sander Lower S.E."/>
            <person name="Weng J.-K."/>
        </authorList>
    </citation>
    <scope>NUCLEOTIDE SEQUENCE</scope>
    <source>
        <strain evidence="2">TRF0915ILg1</strain>
        <tissue evidence="2">Whole body</tissue>
    </source>
</reference>
<feature type="region of interest" description="Disordered" evidence="1">
    <location>
        <begin position="97"/>
        <end position="126"/>
    </location>
</feature>
<dbReference type="AlphaFoldDB" id="A0A8K0CZE1"/>
<proteinExistence type="predicted"/>